<dbReference type="Proteomes" id="UP001162162">
    <property type="component" value="Unassembled WGS sequence"/>
</dbReference>
<gene>
    <name evidence="1" type="ORF">NQ318_008747</name>
</gene>
<keyword evidence="2" id="KW-1185">Reference proteome</keyword>
<dbReference type="AlphaFoldDB" id="A0AAV8Y1E1"/>
<organism evidence="1 2">
    <name type="scientific">Aromia moschata</name>
    <dbReference type="NCBI Taxonomy" id="1265417"/>
    <lineage>
        <taxon>Eukaryota</taxon>
        <taxon>Metazoa</taxon>
        <taxon>Ecdysozoa</taxon>
        <taxon>Arthropoda</taxon>
        <taxon>Hexapoda</taxon>
        <taxon>Insecta</taxon>
        <taxon>Pterygota</taxon>
        <taxon>Neoptera</taxon>
        <taxon>Endopterygota</taxon>
        <taxon>Coleoptera</taxon>
        <taxon>Polyphaga</taxon>
        <taxon>Cucujiformia</taxon>
        <taxon>Chrysomeloidea</taxon>
        <taxon>Cerambycidae</taxon>
        <taxon>Cerambycinae</taxon>
        <taxon>Callichromatini</taxon>
        <taxon>Aromia</taxon>
    </lineage>
</organism>
<comment type="caution">
    <text evidence="1">The sequence shown here is derived from an EMBL/GenBank/DDBJ whole genome shotgun (WGS) entry which is preliminary data.</text>
</comment>
<name>A0AAV8Y1E1_9CUCU</name>
<dbReference type="EMBL" id="JAPWTK010000251">
    <property type="protein sequence ID" value="KAJ8944477.1"/>
    <property type="molecule type" value="Genomic_DNA"/>
</dbReference>
<proteinExistence type="predicted"/>
<evidence type="ECO:0000313" key="2">
    <source>
        <dbReference type="Proteomes" id="UP001162162"/>
    </source>
</evidence>
<accession>A0AAV8Y1E1</accession>
<reference evidence="1" key="1">
    <citation type="journal article" date="2023" name="Insect Mol. Biol.">
        <title>Genome sequencing provides insights into the evolution of gene families encoding plant cell wall-degrading enzymes in longhorned beetles.</title>
        <authorList>
            <person name="Shin N.R."/>
            <person name="Okamura Y."/>
            <person name="Kirsch R."/>
            <person name="Pauchet Y."/>
        </authorList>
    </citation>
    <scope>NUCLEOTIDE SEQUENCE</scope>
    <source>
        <strain evidence="1">AMC_N1</strain>
    </source>
</reference>
<evidence type="ECO:0000313" key="1">
    <source>
        <dbReference type="EMBL" id="KAJ8944477.1"/>
    </source>
</evidence>
<sequence>MNINTAQQQTNRCRIKEKTKLYELIGQPNTLSHLLGRHLLCTYWNKLIIIMCLYNGFAAVDYLQCTENMPKSPEAKKRTVRNRLLTALSILNFVQWGIRKEKPPLPASLALKKSDIQCLVDLLTISCQLFNIVLT</sequence>
<protein>
    <submittedName>
        <fullName evidence="1">Uncharacterized protein</fullName>
    </submittedName>
</protein>